<gene>
    <name evidence="4" type="primary">ptpA_2</name>
    <name evidence="4" type="ORF">NCTC10797_05310</name>
</gene>
<dbReference type="Pfam" id="PF00293">
    <property type="entry name" value="NUDIX"/>
    <property type="match status" value="1"/>
</dbReference>
<comment type="cofactor">
    <cofactor evidence="1">
        <name>Mg(2+)</name>
        <dbReference type="ChEBI" id="CHEBI:18420"/>
    </cofactor>
</comment>
<dbReference type="EC" id="3.1.3.48" evidence="4"/>
<evidence type="ECO:0000259" key="3">
    <source>
        <dbReference type="PROSITE" id="PS51462"/>
    </source>
</evidence>
<dbReference type="Gene3D" id="3.40.50.2300">
    <property type="match status" value="1"/>
</dbReference>
<accession>A0A4U8W5N7</accession>
<evidence type="ECO:0000256" key="2">
    <source>
        <dbReference type="ARBA" id="ARBA00022801"/>
    </source>
</evidence>
<dbReference type="InterPro" id="IPR036196">
    <property type="entry name" value="Ptyr_pPase_sf"/>
</dbReference>
<reference evidence="4 5" key="1">
    <citation type="submission" date="2019-02" db="EMBL/GenBank/DDBJ databases">
        <authorList>
            <consortium name="Pathogen Informatics"/>
        </authorList>
    </citation>
    <scope>NUCLEOTIDE SEQUENCE [LARGE SCALE GENOMIC DNA]</scope>
    <source>
        <strain evidence="4 5">3012STDY6756504</strain>
    </source>
</reference>
<keyword evidence="2 4" id="KW-0378">Hydrolase</keyword>
<dbReference type="EMBL" id="LR215973">
    <property type="protein sequence ID" value="VFB01491.1"/>
    <property type="molecule type" value="Genomic_DNA"/>
</dbReference>
<dbReference type="AlphaFoldDB" id="A0A4U8W5N7"/>
<dbReference type="Pfam" id="PF01451">
    <property type="entry name" value="LMWPc"/>
    <property type="match status" value="1"/>
</dbReference>
<dbReference type="SMART" id="SM00226">
    <property type="entry name" value="LMWPc"/>
    <property type="match status" value="1"/>
</dbReference>
<proteinExistence type="predicted"/>
<dbReference type="PANTHER" id="PTHR43046:SF2">
    <property type="entry name" value="8-OXO-DGTP DIPHOSPHATASE-RELATED"/>
    <property type="match status" value="1"/>
</dbReference>
<dbReference type="InterPro" id="IPR015797">
    <property type="entry name" value="NUDIX_hydrolase-like_dom_sf"/>
</dbReference>
<dbReference type="InterPro" id="IPR000086">
    <property type="entry name" value="NUDIX_hydrolase_dom"/>
</dbReference>
<organism evidence="4 5">
    <name type="scientific">Nocardia cyriacigeorgica</name>
    <dbReference type="NCBI Taxonomy" id="135487"/>
    <lineage>
        <taxon>Bacteria</taxon>
        <taxon>Bacillati</taxon>
        <taxon>Actinomycetota</taxon>
        <taxon>Actinomycetes</taxon>
        <taxon>Mycobacteriales</taxon>
        <taxon>Nocardiaceae</taxon>
        <taxon>Nocardia</taxon>
    </lineage>
</organism>
<dbReference type="Proteomes" id="UP000290439">
    <property type="component" value="Chromosome"/>
</dbReference>
<dbReference type="PANTHER" id="PTHR43046">
    <property type="entry name" value="GDP-MANNOSE MANNOSYL HYDROLASE"/>
    <property type="match status" value="1"/>
</dbReference>
<dbReference type="SUPFAM" id="SSF52788">
    <property type="entry name" value="Phosphotyrosine protein phosphatases I"/>
    <property type="match status" value="1"/>
</dbReference>
<name>A0A4U8W5N7_9NOCA</name>
<protein>
    <submittedName>
        <fullName evidence="4">Probable low molecular weight protein-tyrosine-phosphatase</fullName>
        <ecNumber evidence="4">3.1.3.48</ecNumber>
    </submittedName>
</protein>
<dbReference type="InterPro" id="IPR023485">
    <property type="entry name" value="Ptyr_pPase"/>
</dbReference>
<sequence length="542" mass="60258">MTRVVFVCTENRARSAMAAILFRELRPDVETSSAGTNPECGGKPLHELARQLLTRNGYSTVHMSRPLSERDLSADLVVCADLSHARAVERAGVPTENVYLLTDFANPAADPNVHDPKDIQDFEEAYTRILDAVTGFAGQVDSPPPRTATERTTIHHLGRAYDAPVGTGDIERELDALALEGRSMVAKLKPDADGELVVPDHIEYELHELIKHRQALQHELEQRDPEPFPDGMEAYRAYLTLGSWLVSPVPSDVGYVRHGRVAVAECRTGGRWHSSHHDAPLAHCACGLYAATEYAGLSAYLARFIRSIAYSKAHWRTDPDLCHNGRRIDYGVAFARVKLRGPIMRAPAKNLELQCVVRASAVEIQELWTVETSHHRAMSLAGRYRCAVHRVDDLRSVAREQMNCRIDPELPFGAAGVLLLTTLHNTTAVLLQQRSFSTDAGGTWSLPGGARERAESASECAVRELQEETLNSITNNHICIEKEIATSPSYTTVVARTSIAHPIEFDKSESLSMKWVPVDEVERLPLHPEFRKAWPELRRQTV</sequence>
<feature type="domain" description="Nudix hydrolase" evidence="3">
    <location>
        <begin position="410"/>
        <end position="538"/>
    </location>
</feature>
<evidence type="ECO:0000256" key="1">
    <source>
        <dbReference type="ARBA" id="ARBA00001946"/>
    </source>
</evidence>
<dbReference type="GO" id="GO:0004725">
    <property type="term" value="F:protein tyrosine phosphatase activity"/>
    <property type="evidence" value="ECO:0007669"/>
    <property type="project" value="UniProtKB-EC"/>
</dbReference>
<dbReference type="Gene3D" id="3.90.79.10">
    <property type="entry name" value="Nucleoside Triphosphate Pyrophosphohydrolase"/>
    <property type="match status" value="1"/>
</dbReference>
<evidence type="ECO:0000313" key="5">
    <source>
        <dbReference type="Proteomes" id="UP000290439"/>
    </source>
</evidence>
<evidence type="ECO:0000313" key="4">
    <source>
        <dbReference type="EMBL" id="VFB01491.1"/>
    </source>
</evidence>
<dbReference type="SUPFAM" id="SSF55811">
    <property type="entry name" value="Nudix"/>
    <property type="match status" value="1"/>
</dbReference>
<dbReference type="PROSITE" id="PS51462">
    <property type="entry name" value="NUDIX"/>
    <property type="match status" value="1"/>
</dbReference>